<evidence type="ECO:0000313" key="3">
    <source>
        <dbReference type="EMBL" id="CAF2239881.1"/>
    </source>
</evidence>
<name>A0A817A2T7_BRANA</name>
<evidence type="ECO:0000256" key="1">
    <source>
        <dbReference type="PROSITE-ProRule" id="PRU00175"/>
    </source>
</evidence>
<evidence type="ECO:0000259" key="2">
    <source>
        <dbReference type="PROSITE" id="PS50089"/>
    </source>
</evidence>
<feature type="non-terminal residue" evidence="3">
    <location>
        <position position="178"/>
    </location>
</feature>
<accession>A0A817A2T7</accession>
<dbReference type="Gene3D" id="3.30.40.10">
    <property type="entry name" value="Zinc/RING finger domain, C3HC4 (zinc finger)"/>
    <property type="match status" value="1"/>
</dbReference>
<organism evidence="3">
    <name type="scientific">Brassica napus</name>
    <name type="common">Rape</name>
    <dbReference type="NCBI Taxonomy" id="3708"/>
    <lineage>
        <taxon>Eukaryota</taxon>
        <taxon>Viridiplantae</taxon>
        <taxon>Streptophyta</taxon>
        <taxon>Embryophyta</taxon>
        <taxon>Tracheophyta</taxon>
        <taxon>Spermatophyta</taxon>
        <taxon>Magnoliopsida</taxon>
        <taxon>eudicotyledons</taxon>
        <taxon>Gunneridae</taxon>
        <taxon>Pentapetalae</taxon>
        <taxon>rosids</taxon>
        <taxon>malvids</taxon>
        <taxon>Brassicales</taxon>
        <taxon>Brassicaceae</taxon>
        <taxon>Brassiceae</taxon>
        <taxon>Brassica</taxon>
    </lineage>
</organism>
<dbReference type="EMBL" id="HG994362">
    <property type="protein sequence ID" value="CAF2239881.1"/>
    <property type="molecule type" value="Genomic_DNA"/>
</dbReference>
<keyword evidence="1" id="KW-0862">Zinc</keyword>
<dbReference type="Pfam" id="PF13639">
    <property type="entry name" value="zf-RING_2"/>
    <property type="match status" value="1"/>
</dbReference>
<dbReference type="GO" id="GO:0008270">
    <property type="term" value="F:zinc ion binding"/>
    <property type="evidence" value="ECO:0007669"/>
    <property type="project" value="UniProtKB-KW"/>
</dbReference>
<protein>
    <submittedName>
        <fullName evidence="3">(rape) hypothetical protein</fullName>
    </submittedName>
</protein>
<dbReference type="PROSITE" id="PS50089">
    <property type="entry name" value="ZF_RING_2"/>
    <property type="match status" value="1"/>
</dbReference>
<feature type="domain" description="RING-type" evidence="2">
    <location>
        <begin position="129"/>
        <end position="171"/>
    </location>
</feature>
<dbReference type="SMART" id="SM00184">
    <property type="entry name" value="RING"/>
    <property type="match status" value="1"/>
</dbReference>
<dbReference type="PANTHER" id="PTHR22765:SF448">
    <property type="entry name" value="GB|AAD18119.1-RELATED"/>
    <property type="match status" value="1"/>
</dbReference>
<reference evidence="3" key="1">
    <citation type="submission" date="2021-01" db="EMBL/GenBank/DDBJ databases">
        <authorList>
            <consortium name="Genoscope - CEA"/>
            <person name="William W."/>
        </authorList>
    </citation>
    <scope>NUCLEOTIDE SEQUENCE</scope>
</reference>
<dbReference type="InterPro" id="IPR013083">
    <property type="entry name" value="Znf_RING/FYVE/PHD"/>
</dbReference>
<dbReference type="SUPFAM" id="SSF57850">
    <property type="entry name" value="RING/U-box"/>
    <property type="match status" value="1"/>
</dbReference>
<dbReference type="AlphaFoldDB" id="A0A817A2T7"/>
<keyword evidence="1" id="KW-0479">Metal-binding</keyword>
<dbReference type="Proteomes" id="UP001295469">
    <property type="component" value="Chromosome A08"/>
</dbReference>
<sequence length="178" mass="20807">MSGNVSTTRILNYDSKTHAIDSQISRSFSIRIREVERTIVRSSIDGRENLVKQRTLASSAVVEFEIPPCFLAGEEICNRWIQLFILPKIFQDAMRKKLVFWLKHKSFNNFFDLNDYNAQGRRIPTEPYCPICLQEFGQPGTIIMKLRCCDHSFHRNCILPWLRHKPSCPTCWDDIENP</sequence>
<proteinExistence type="predicted"/>
<dbReference type="PANTHER" id="PTHR22765">
    <property type="entry name" value="RING FINGER AND PROTEASE ASSOCIATED DOMAIN-CONTAINING"/>
    <property type="match status" value="1"/>
</dbReference>
<gene>
    <name evidence="3" type="ORF">DARMORV10_A08P17000.1</name>
</gene>
<keyword evidence="1" id="KW-0863">Zinc-finger</keyword>
<dbReference type="InterPro" id="IPR001841">
    <property type="entry name" value="Znf_RING"/>
</dbReference>
<dbReference type="InterPro" id="IPR051826">
    <property type="entry name" value="E3_ubiquitin-ligase_domain"/>
</dbReference>